<dbReference type="NCBIfam" id="TIGR00785">
    <property type="entry name" value="dass"/>
    <property type="match status" value="1"/>
</dbReference>
<evidence type="ECO:0000256" key="3">
    <source>
        <dbReference type="ARBA" id="ARBA00022692"/>
    </source>
</evidence>
<dbReference type="PROSITE" id="PS01271">
    <property type="entry name" value="NA_SULFATE"/>
    <property type="match status" value="1"/>
</dbReference>
<keyword evidence="3 6" id="KW-0812">Transmembrane</keyword>
<evidence type="ECO:0000313" key="7">
    <source>
        <dbReference type="EMBL" id="GAB59767.1"/>
    </source>
</evidence>
<proteinExistence type="predicted"/>
<evidence type="ECO:0000256" key="4">
    <source>
        <dbReference type="ARBA" id="ARBA00022989"/>
    </source>
</evidence>
<dbReference type="RefSeq" id="WP_008222665.1">
    <property type="nucleotide sequence ID" value="NZ_BAFK01000017.1"/>
</dbReference>
<feature type="transmembrane region" description="Helical" evidence="6">
    <location>
        <begin position="57"/>
        <end position="76"/>
    </location>
</feature>
<name>I1E0D9_9GAMM</name>
<dbReference type="EMBL" id="BAFK01000017">
    <property type="protein sequence ID" value="GAB59767.1"/>
    <property type="molecule type" value="Genomic_DNA"/>
</dbReference>
<feature type="transmembrane region" description="Helical" evidence="6">
    <location>
        <begin position="6"/>
        <end position="24"/>
    </location>
</feature>
<dbReference type="Pfam" id="PF00939">
    <property type="entry name" value="Na_sulph_symp"/>
    <property type="match status" value="1"/>
</dbReference>
<dbReference type="GO" id="GO:0015141">
    <property type="term" value="F:succinate transmembrane transporter activity"/>
    <property type="evidence" value="ECO:0007669"/>
    <property type="project" value="UniProtKB-ARBA"/>
</dbReference>
<feature type="transmembrane region" description="Helical" evidence="6">
    <location>
        <begin position="173"/>
        <end position="193"/>
    </location>
</feature>
<gene>
    <name evidence="7" type="primary">sdcS</name>
    <name evidence="7" type="ORF">RNAN_2773</name>
</gene>
<dbReference type="AlphaFoldDB" id="I1E0D9"/>
<keyword evidence="2" id="KW-0813">Transport</keyword>
<dbReference type="STRING" id="562729.RNAN_2773"/>
<organism evidence="7 8">
    <name type="scientific">Rheinheimera nanhaiensis E407-8</name>
    <dbReference type="NCBI Taxonomy" id="562729"/>
    <lineage>
        <taxon>Bacteria</taxon>
        <taxon>Pseudomonadati</taxon>
        <taxon>Pseudomonadota</taxon>
        <taxon>Gammaproteobacteria</taxon>
        <taxon>Chromatiales</taxon>
        <taxon>Chromatiaceae</taxon>
        <taxon>Rheinheimera</taxon>
    </lineage>
</organism>
<dbReference type="InterPro" id="IPR031312">
    <property type="entry name" value="Na/sul_symport_CS"/>
</dbReference>
<evidence type="ECO:0000256" key="5">
    <source>
        <dbReference type="ARBA" id="ARBA00023136"/>
    </source>
</evidence>
<sequence length="479" mass="51422">MSSIKLPFYVNLLAGPLLFLAVLFSEPLFAGMSDNAWLITGLTAWMAWWWITEPVPIPVTALLPIVLVPLLSLDSIGNVTAPYAHPLIFLFLGGFMLSIAMERWNLHKRIALCTMLLVGSKPSQQIAGIMLVTAFLSMWMSNTATAVMMLPIGLSIIAMQQEQGVTDDKFAKATLLAIAYAASIGGVATLIGTPPNALLAAYLERTYQIQLSFSDWMLFGVPLSASLLLVCWFWLTQLHFKLNSSKAVDTKALYRQKLSALGTMQSAEKLVLLIFTLAALSWMCRSPLSRLTGIALDDTLIAICAASLLFIVPVSLKTGQRILQWQDCQQLPWGVLLLFGGGLTLAGQIDNSGLSAYIAGQIGQLGQLNLLLLIVLVTTVIIFLTEITSNTATAAAFLPLLGPVAVSLNAPAAMLVIPAAVAASCAFMMPVATPPNAIVFASGKLKIIDMVKAGLVLNLAGIGLITLAVWFLAQRIFTF</sequence>
<reference evidence="7 8" key="1">
    <citation type="journal article" date="2012" name="J. Bacteriol.">
        <title>Genome Sequence of the Protease-Producing Bacterium Rheinheimera nanhaiensis E407-8T, Isolated from Deep-Sea Sediment of the South China Sea.</title>
        <authorList>
            <person name="Zhang X.-Y."/>
            <person name="Zhang Y.-J."/>
            <person name="Qin Q.-L."/>
            <person name="Xie B.-B."/>
            <person name="Chen X.-L."/>
            <person name="Zhou B.-C."/>
            <person name="Zhang Y.-Z."/>
        </authorList>
    </citation>
    <scope>NUCLEOTIDE SEQUENCE [LARGE SCALE GENOMIC DNA]</scope>
    <source>
        <strain evidence="7 8">E407-8</strain>
    </source>
</reference>
<evidence type="ECO:0000256" key="6">
    <source>
        <dbReference type="SAM" id="Phobius"/>
    </source>
</evidence>
<evidence type="ECO:0000256" key="2">
    <source>
        <dbReference type="ARBA" id="ARBA00022448"/>
    </source>
</evidence>
<feature type="transmembrane region" description="Helical" evidence="6">
    <location>
        <begin position="453"/>
        <end position="473"/>
    </location>
</feature>
<dbReference type="InterPro" id="IPR001898">
    <property type="entry name" value="SLC13A/DASS"/>
</dbReference>
<comment type="subcellular location">
    <subcellularLocation>
        <location evidence="1">Membrane</location>
        <topology evidence="1">Multi-pass membrane protein</topology>
    </subcellularLocation>
</comment>
<comment type="caution">
    <text evidence="7">The sequence shown here is derived from an EMBL/GenBank/DDBJ whole genome shotgun (WGS) entry which is preliminary data.</text>
</comment>
<protein>
    <submittedName>
        <fullName evidence="7">Sodium-dependent dicarboxylate transporter sdcS</fullName>
    </submittedName>
</protein>
<dbReference type="OrthoDB" id="9766267at2"/>
<accession>I1E0D9</accession>
<dbReference type="PANTHER" id="PTHR10283:SF82">
    <property type="entry name" value="SOLUTE CARRIER FAMILY 13 MEMBER 2"/>
    <property type="match status" value="1"/>
</dbReference>
<keyword evidence="5 6" id="KW-0472">Membrane</keyword>
<feature type="transmembrane region" description="Helical" evidence="6">
    <location>
        <begin position="412"/>
        <end position="433"/>
    </location>
</feature>
<dbReference type="GO" id="GO:0005886">
    <property type="term" value="C:plasma membrane"/>
    <property type="evidence" value="ECO:0007669"/>
    <property type="project" value="TreeGrafter"/>
</dbReference>
<feature type="transmembrane region" description="Helical" evidence="6">
    <location>
        <begin position="300"/>
        <end position="319"/>
    </location>
</feature>
<feature type="transmembrane region" description="Helical" evidence="6">
    <location>
        <begin position="369"/>
        <end position="400"/>
    </location>
</feature>
<feature type="transmembrane region" description="Helical" evidence="6">
    <location>
        <begin position="213"/>
        <end position="235"/>
    </location>
</feature>
<evidence type="ECO:0000313" key="8">
    <source>
        <dbReference type="Proteomes" id="UP000004374"/>
    </source>
</evidence>
<feature type="transmembrane region" description="Helical" evidence="6">
    <location>
        <begin position="88"/>
        <end position="106"/>
    </location>
</feature>
<keyword evidence="8" id="KW-1185">Reference proteome</keyword>
<evidence type="ECO:0000256" key="1">
    <source>
        <dbReference type="ARBA" id="ARBA00004141"/>
    </source>
</evidence>
<dbReference type="PANTHER" id="PTHR10283">
    <property type="entry name" value="SOLUTE CARRIER FAMILY 13 MEMBER"/>
    <property type="match status" value="1"/>
</dbReference>
<dbReference type="Proteomes" id="UP000004374">
    <property type="component" value="Unassembled WGS sequence"/>
</dbReference>
<feature type="transmembrane region" description="Helical" evidence="6">
    <location>
        <begin position="126"/>
        <end position="152"/>
    </location>
</feature>
<feature type="transmembrane region" description="Helical" evidence="6">
    <location>
        <begin position="331"/>
        <end position="349"/>
    </location>
</feature>
<keyword evidence="4 6" id="KW-1133">Transmembrane helix</keyword>